<dbReference type="AlphaFoldDB" id="A0AAV9XES2"/>
<proteinExistence type="predicted"/>
<keyword evidence="1" id="KW-0732">Signal</keyword>
<dbReference type="Proteomes" id="UP001365542">
    <property type="component" value="Unassembled WGS sequence"/>
</dbReference>
<reference evidence="2 3" key="1">
    <citation type="submission" date="2019-10" db="EMBL/GenBank/DDBJ databases">
        <authorList>
            <person name="Palmer J.M."/>
        </authorList>
    </citation>
    <scope>NUCLEOTIDE SEQUENCE [LARGE SCALE GENOMIC DNA]</scope>
    <source>
        <strain evidence="2 3">TWF694</strain>
    </source>
</reference>
<protein>
    <submittedName>
        <fullName evidence="2">Uncharacterized protein</fullName>
    </submittedName>
</protein>
<comment type="caution">
    <text evidence="2">The sequence shown here is derived from an EMBL/GenBank/DDBJ whole genome shotgun (WGS) entry which is preliminary data.</text>
</comment>
<dbReference type="EMBL" id="JAVHJO010000005">
    <property type="protein sequence ID" value="KAK6540587.1"/>
    <property type="molecule type" value="Genomic_DNA"/>
</dbReference>
<gene>
    <name evidence="2" type="ORF">TWF694_009376</name>
</gene>
<accession>A0AAV9XES2</accession>
<sequence>MKLSDLLAVAALLTSVIASPVKIDGTDVTIPLQARSGHASASDAYPGSNKAKTNGLFYRKQQINPVTAADVTSIITAINKKKTTDLYKIADDISEGKLKGSELWILQGWHSNSANPTDPEHATLRLWNNVNKQGKEKKGNTWHLYRNGDVSR</sequence>
<evidence type="ECO:0000256" key="1">
    <source>
        <dbReference type="SAM" id="SignalP"/>
    </source>
</evidence>
<name>A0AAV9XES2_9PEZI</name>
<feature type="signal peptide" evidence="1">
    <location>
        <begin position="1"/>
        <end position="18"/>
    </location>
</feature>
<evidence type="ECO:0000313" key="3">
    <source>
        <dbReference type="Proteomes" id="UP001365542"/>
    </source>
</evidence>
<feature type="chain" id="PRO_5043833058" evidence="1">
    <location>
        <begin position="19"/>
        <end position="152"/>
    </location>
</feature>
<evidence type="ECO:0000313" key="2">
    <source>
        <dbReference type="EMBL" id="KAK6540587.1"/>
    </source>
</evidence>
<organism evidence="2 3">
    <name type="scientific">Orbilia ellipsospora</name>
    <dbReference type="NCBI Taxonomy" id="2528407"/>
    <lineage>
        <taxon>Eukaryota</taxon>
        <taxon>Fungi</taxon>
        <taxon>Dikarya</taxon>
        <taxon>Ascomycota</taxon>
        <taxon>Pezizomycotina</taxon>
        <taxon>Orbiliomycetes</taxon>
        <taxon>Orbiliales</taxon>
        <taxon>Orbiliaceae</taxon>
        <taxon>Orbilia</taxon>
    </lineage>
</organism>
<keyword evidence="3" id="KW-1185">Reference proteome</keyword>